<feature type="compositionally biased region" description="Polar residues" evidence="1">
    <location>
        <begin position="1"/>
        <end position="21"/>
    </location>
</feature>
<gene>
    <name evidence="2" type="ORF">SAMN05421659_103198</name>
</gene>
<sequence>MGNSGMNSKNAADEANSNATSDGIEKSASNKSASNKGASNKSAVNGANNSFKGNGNSTMNVSKGSTK</sequence>
<evidence type="ECO:0000256" key="1">
    <source>
        <dbReference type="SAM" id="MobiDB-lite"/>
    </source>
</evidence>
<dbReference type="RefSeq" id="WP_092451358.1">
    <property type="nucleotide sequence ID" value="NZ_FOJI01000003.1"/>
</dbReference>
<feature type="region of interest" description="Disordered" evidence="1">
    <location>
        <begin position="1"/>
        <end position="67"/>
    </location>
</feature>
<organism evidence="2 3">
    <name type="scientific">[Clostridium] fimetarium</name>
    <dbReference type="NCBI Taxonomy" id="99656"/>
    <lineage>
        <taxon>Bacteria</taxon>
        <taxon>Bacillati</taxon>
        <taxon>Bacillota</taxon>
        <taxon>Clostridia</taxon>
        <taxon>Lachnospirales</taxon>
        <taxon>Lachnospiraceae</taxon>
    </lineage>
</organism>
<evidence type="ECO:0000313" key="3">
    <source>
        <dbReference type="Proteomes" id="UP000199701"/>
    </source>
</evidence>
<dbReference type="AlphaFoldDB" id="A0A1I0NLU6"/>
<keyword evidence="3" id="KW-1185">Reference proteome</keyword>
<proteinExistence type="predicted"/>
<feature type="compositionally biased region" description="Low complexity" evidence="1">
    <location>
        <begin position="26"/>
        <end position="45"/>
    </location>
</feature>
<accession>A0A1I0NLU6</accession>
<reference evidence="2 3" key="1">
    <citation type="submission" date="2016-10" db="EMBL/GenBank/DDBJ databases">
        <authorList>
            <person name="de Groot N.N."/>
        </authorList>
    </citation>
    <scope>NUCLEOTIDE SEQUENCE [LARGE SCALE GENOMIC DNA]</scope>
    <source>
        <strain evidence="2 3">DSM 9179</strain>
    </source>
</reference>
<name>A0A1I0NLU6_9FIRM</name>
<evidence type="ECO:0000313" key="2">
    <source>
        <dbReference type="EMBL" id="SEW02150.1"/>
    </source>
</evidence>
<dbReference type="Proteomes" id="UP000199701">
    <property type="component" value="Unassembled WGS sequence"/>
</dbReference>
<protein>
    <submittedName>
        <fullName evidence="2">Uncharacterized protein</fullName>
    </submittedName>
</protein>
<feature type="compositionally biased region" description="Polar residues" evidence="1">
    <location>
        <begin position="46"/>
        <end position="67"/>
    </location>
</feature>
<dbReference type="EMBL" id="FOJI01000003">
    <property type="protein sequence ID" value="SEW02150.1"/>
    <property type="molecule type" value="Genomic_DNA"/>
</dbReference>